<dbReference type="PANTHER" id="PTHR43628:SF1">
    <property type="entry name" value="CHITIN SYNTHASE REGULATORY FACTOR 2-RELATED"/>
    <property type="match status" value="1"/>
</dbReference>
<evidence type="ECO:0000256" key="1">
    <source>
        <dbReference type="SAM" id="MobiDB-lite"/>
    </source>
</evidence>
<dbReference type="Gene3D" id="1.25.40.10">
    <property type="entry name" value="Tetratricopeptide repeat domain"/>
    <property type="match status" value="2"/>
</dbReference>
<evidence type="ECO:0008006" key="4">
    <source>
        <dbReference type="Google" id="ProtNLM"/>
    </source>
</evidence>
<dbReference type="Proteomes" id="UP000242875">
    <property type="component" value="Unassembled WGS sequence"/>
</dbReference>
<feature type="region of interest" description="Disordered" evidence="1">
    <location>
        <begin position="37"/>
        <end position="62"/>
    </location>
</feature>
<evidence type="ECO:0000313" key="2">
    <source>
        <dbReference type="EMBL" id="OZJ01500.1"/>
    </source>
</evidence>
<accession>A0A261XT15</accession>
<dbReference type="Pfam" id="PF08238">
    <property type="entry name" value="Sel1"/>
    <property type="match status" value="7"/>
</dbReference>
<gene>
    <name evidence="2" type="ORF">BZG36_05575</name>
</gene>
<evidence type="ECO:0000313" key="3">
    <source>
        <dbReference type="Proteomes" id="UP000242875"/>
    </source>
</evidence>
<dbReference type="InterPro" id="IPR052945">
    <property type="entry name" value="Mitotic_Regulator"/>
</dbReference>
<dbReference type="InterPro" id="IPR011990">
    <property type="entry name" value="TPR-like_helical_dom_sf"/>
</dbReference>
<comment type="caution">
    <text evidence="2">The sequence shown here is derived from an EMBL/GenBank/DDBJ whole genome shotgun (WGS) entry which is preliminary data.</text>
</comment>
<feature type="compositionally biased region" description="Low complexity" evidence="1">
    <location>
        <begin position="53"/>
        <end position="62"/>
    </location>
</feature>
<proteinExistence type="predicted"/>
<dbReference type="InterPro" id="IPR006597">
    <property type="entry name" value="Sel1-like"/>
</dbReference>
<dbReference type="OrthoDB" id="272077at2759"/>
<dbReference type="SMART" id="SM00671">
    <property type="entry name" value="SEL1"/>
    <property type="match status" value="7"/>
</dbReference>
<keyword evidence="3" id="KW-1185">Reference proteome</keyword>
<organism evidence="2 3">
    <name type="scientific">Bifiguratus adelaidae</name>
    <dbReference type="NCBI Taxonomy" id="1938954"/>
    <lineage>
        <taxon>Eukaryota</taxon>
        <taxon>Fungi</taxon>
        <taxon>Fungi incertae sedis</taxon>
        <taxon>Mucoromycota</taxon>
        <taxon>Mucoromycotina</taxon>
        <taxon>Endogonomycetes</taxon>
        <taxon>Endogonales</taxon>
        <taxon>Endogonales incertae sedis</taxon>
        <taxon>Bifiguratus</taxon>
    </lineage>
</organism>
<reference evidence="2 3" key="1">
    <citation type="journal article" date="2017" name="Mycologia">
        <title>Bifiguratus adelaidae, gen. et sp. nov., a new member of Mucoromycotina in endophytic and soil-dwelling habitats.</title>
        <authorList>
            <person name="Torres-Cruz T.J."/>
            <person name="Billingsley Tobias T.L."/>
            <person name="Almatruk M."/>
            <person name="Hesse C."/>
            <person name="Kuske C.R."/>
            <person name="Desiro A."/>
            <person name="Benucci G.M."/>
            <person name="Bonito G."/>
            <person name="Stajich J.E."/>
            <person name="Dunlap C."/>
            <person name="Arnold A.E."/>
            <person name="Porras-Alfaro A."/>
        </authorList>
    </citation>
    <scope>NUCLEOTIDE SEQUENCE [LARGE SCALE GENOMIC DNA]</scope>
    <source>
        <strain evidence="2 3">AZ0501</strain>
    </source>
</reference>
<sequence>MTDGLVGWINYSRKVMQNTTKRRSSRALTTVLSSSASSSSSSVADDVSDRDSSFSNSSSSCSSTLTLHKQASYSTLGSWVPKPTKNRRTSHHPYSDPVVSKTGSALGDHWFQLANASLFGRYGVPQDPEQAVAYLYKALSHGHVVAEGVLGFCFEFGIGVERDFERCEQCYLSAAGGGKAAGPVDVFAMARLAFLRKYGRPGVKIDRSEADAWTERVGYYGAAGLTWLFEAAEQDGDSNAQYCLGVCYHDGVGVQKDEKQAFYWYQKSAQRGNPRGQGILGYCYGEGFGVPKDVDVAMVWYRRAAEQGETVAIYNVGYCYEDGIGVQKDVLEAVKWYRISANQGNAFAQNSLGYCYEDGIGVAQDFEQAAKWYRLSAEQGYP</sequence>
<dbReference type="EMBL" id="MVBO01000330">
    <property type="protein sequence ID" value="OZJ01500.1"/>
    <property type="molecule type" value="Genomic_DNA"/>
</dbReference>
<protein>
    <recommendedName>
        <fullName evidence="4">HCP-like protein</fullName>
    </recommendedName>
</protein>
<feature type="non-terminal residue" evidence="2">
    <location>
        <position position="382"/>
    </location>
</feature>
<dbReference type="AlphaFoldDB" id="A0A261XT15"/>
<dbReference type="PANTHER" id="PTHR43628">
    <property type="entry name" value="ACTIVATOR OF C KINASE PROTEIN 1-RELATED"/>
    <property type="match status" value="1"/>
</dbReference>
<feature type="region of interest" description="Disordered" evidence="1">
    <location>
        <begin position="78"/>
        <end position="98"/>
    </location>
</feature>
<name>A0A261XT15_9FUNG</name>
<dbReference type="SUPFAM" id="SSF81901">
    <property type="entry name" value="HCP-like"/>
    <property type="match status" value="2"/>
</dbReference>